<evidence type="ECO:0000313" key="2">
    <source>
        <dbReference type="EMBL" id="CAB5155613.1"/>
    </source>
</evidence>
<reference evidence="2" key="1">
    <citation type="submission" date="2020-05" db="EMBL/GenBank/DDBJ databases">
        <authorList>
            <person name="Chiriac C."/>
            <person name="Salcher M."/>
            <person name="Ghai R."/>
            <person name="Kavagutti S V."/>
        </authorList>
    </citation>
    <scope>NUCLEOTIDE SEQUENCE</scope>
</reference>
<keyword evidence="1" id="KW-0812">Transmembrane</keyword>
<feature type="transmembrane region" description="Helical" evidence="1">
    <location>
        <begin position="17"/>
        <end position="36"/>
    </location>
</feature>
<protein>
    <submittedName>
        <fullName evidence="2">Unannotated protein</fullName>
    </submittedName>
</protein>
<dbReference type="EMBL" id="CAFBRZ010000054">
    <property type="protein sequence ID" value="CAB5155613.1"/>
    <property type="molecule type" value="Genomic_DNA"/>
</dbReference>
<evidence type="ECO:0000256" key="1">
    <source>
        <dbReference type="SAM" id="Phobius"/>
    </source>
</evidence>
<dbReference type="AlphaFoldDB" id="A0A6J7W6I8"/>
<proteinExistence type="predicted"/>
<accession>A0A6J7W6I8</accession>
<keyword evidence="1" id="KW-0472">Membrane</keyword>
<organism evidence="2">
    <name type="scientific">freshwater metagenome</name>
    <dbReference type="NCBI Taxonomy" id="449393"/>
    <lineage>
        <taxon>unclassified sequences</taxon>
        <taxon>metagenomes</taxon>
        <taxon>ecological metagenomes</taxon>
    </lineage>
</organism>
<feature type="transmembrane region" description="Helical" evidence="1">
    <location>
        <begin position="48"/>
        <end position="71"/>
    </location>
</feature>
<sequence>MSAGYLPWFFFQARTVFSFYAIIFEPFMLLAIVYFIKLLLDSALDPRISIAIVTAVVIAIFLNFIYFIPIFTGEIINYSGWFNRMWLSSWI</sequence>
<name>A0A6J7W6I8_9ZZZZ</name>
<keyword evidence="1" id="KW-1133">Transmembrane helix</keyword>
<gene>
    <name evidence="2" type="ORF">UFOPK4444_00951</name>
</gene>